<feature type="binding site" evidence="9">
    <location>
        <position position="271"/>
    </location>
    <ligand>
        <name>NAD(+)</name>
        <dbReference type="ChEBI" id="CHEBI:57540"/>
    </ligand>
</feature>
<dbReference type="RefSeq" id="WP_007621555.1">
    <property type="nucleotide sequence ID" value="NZ_BANX01000020.1"/>
</dbReference>
<dbReference type="EMBL" id="BANX01000020">
    <property type="protein sequence ID" value="GAC68960.1"/>
    <property type="molecule type" value="Genomic_DNA"/>
</dbReference>
<dbReference type="PRINTS" id="PR00411">
    <property type="entry name" value="PNDRDTASEI"/>
</dbReference>
<keyword evidence="9" id="KW-0520">NAD</keyword>
<protein>
    <submittedName>
        <fullName evidence="14">Mycothione reductase</fullName>
    </submittedName>
</protein>
<feature type="binding site" evidence="9">
    <location>
        <position position="312"/>
    </location>
    <ligand>
        <name>FAD</name>
        <dbReference type="ChEBI" id="CHEBI:57692"/>
    </ligand>
</feature>
<keyword evidence="3 9" id="KW-0274">FAD</keyword>
<comment type="caution">
    <text evidence="14">The sequence shown here is derived from an EMBL/GenBank/DDBJ whole genome shotgun (WGS) entry which is preliminary data.</text>
</comment>
<keyword evidence="9" id="KW-0547">Nucleotide-binding</keyword>
<dbReference type="InterPro" id="IPR017817">
    <property type="entry name" value="Mycothione_reductase"/>
</dbReference>
<dbReference type="Proteomes" id="UP000011666">
    <property type="component" value="Unassembled WGS sequence"/>
</dbReference>
<evidence type="ECO:0000256" key="3">
    <source>
        <dbReference type="ARBA" id="ARBA00022827"/>
    </source>
</evidence>
<comment type="cofactor">
    <cofactor evidence="9">
        <name>FAD</name>
        <dbReference type="ChEBI" id="CHEBI:57692"/>
    </cofactor>
    <text evidence="9">Binds 1 FAD per subunit.</text>
</comment>
<proteinExistence type="inferred from homology"/>
<dbReference type="GO" id="GO:0016668">
    <property type="term" value="F:oxidoreductase activity, acting on a sulfur group of donors, NAD(P) as acceptor"/>
    <property type="evidence" value="ECO:0007669"/>
    <property type="project" value="InterPro"/>
</dbReference>
<evidence type="ECO:0000256" key="5">
    <source>
        <dbReference type="ARBA" id="ARBA00023002"/>
    </source>
</evidence>
<dbReference type="NCBIfam" id="TIGR03452">
    <property type="entry name" value="mycothione_red"/>
    <property type="match status" value="1"/>
</dbReference>
<feature type="domain" description="Pyridine nucleotide-disulphide oxidoreductase dimerisation" evidence="12">
    <location>
        <begin position="351"/>
        <end position="460"/>
    </location>
</feature>
<evidence type="ECO:0000256" key="7">
    <source>
        <dbReference type="ARBA" id="ARBA00023284"/>
    </source>
</evidence>
<evidence type="ECO:0000256" key="11">
    <source>
        <dbReference type="RuleBase" id="RU003691"/>
    </source>
</evidence>
<sequence length="467" mass="50368">MSRTTHQVDLAIIGSGSGNSIPDERFDDRSIAIFEESTYGGTCLNVGCIPTKMFVYAAEVAEKVSEAGRYGVDATLNGVDWPAIVGRVFGRIDPISAGGREYRVDRCPNITVFESHVEFDGRDAATGRYRLVTADAEVLAIEVVLAAGSRSIIPPDIASGAAPFHTSDDVMRLPELPARITIVGGGYIAAEFAHVFGSLGSEVTLVVRGPALLRHHDEEVSRRFTELARKKWNVRLDTEVTATSTLADGTVRLGLDDGTTLDTDALLVATGRKPNGDRLNLGSVGIHLDEHGAVTCDVHGRTQAERIWTLGDVSSPYQLKHVANHEQRVVQANLVKGWDADDLESFDHRYVPSAVFTHPQIATVGLTEAQARDAGTRVTVKVQEYGDVAYGWAMEDTTGFCKIVADADTGLIVGAHIMGPQAPTVIQPVIQALSFGQTAREVARGQYWIHPGMPEVLENALLGLEFD</sequence>
<dbReference type="OrthoDB" id="9800167at2"/>
<evidence type="ECO:0000256" key="1">
    <source>
        <dbReference type="ARBA" id="ARBA00007532"/>
    </source>
</evidence>
<evidence type="ECO:0000256" key="2">
    <source>
        <dbReference type="ARBA" id="ARBA00022630"/>
    </source>
</evidence>
<name>M0QK12_9ACTN</name>
<comment type="similarity">
    <text evidence="1 11">Belongs to the class-I pyridine nucleotide-disulfide oxidoreductase family.</text>
</comment>
<evidence type="ECO:0000256" key="4">
    <source>
        <dbReference type="ARBA" id="ARBA00022857"/>
    </source>
</evidence>
<keyword evidence="15" id="KW-1185">Reference proteome</keyword>
<dbReference type="PROSITE" id="PS00076">
    <property type="entry name" value="PYRIDINE_REDOX_1"/>
    <property type="match status" value="1"/>
</dbReference>
<reference evidence="14 15" key="1">
    <citation type="submission" date="2013-01" db="EMBL/GenBank/DDBJ databases">
        <title>Whole genome shotgun sequence of Gordonia soli NBRC 108243.</title>
        <authorList>
            <person name="Isaki-Nakamura S."/>
            <person name="Hosoyama A."/>
            <person name="Tsuchikane K."/>
            <person name="Ando Y."/>
            <person name="Baba S."/>
            <person name="Ohji S."/>
            <person name="Hamada M."/>
            <person name="Tamura T."/>
            <person name="Yamazoe A."/>
            <person name="Yamazaki S."/>
            <person name="Fujita N."/>
        </authorList>
    </citation>
    <scope>NUCLEOTIDE SEQUENCE [LARGE SCALE GENOMIC DNA]</scope>
    <source>
        <strain evidence="14 15">NBRC 108243</strain>
    </source>
</reference>
<evidence type="ECO:0000256" key="6">
    <source>
        <dbReference type="ARBA" id="ARBA00023157"/>
    </source>
</evidence>
<evidence type="ECO:0000259" key="13">
    <source>
        <dbReference type="Pfam" id="PF07992"/>
    </source>
</evidence>
<evidence type="ECO:0000259" key="12">
    <source>
        <dbReference type="Pfam" id="PF02852"/>
    </source>
</evidence>
<feature type="disulfide bond" description="Redox-active" evidence="10">
    <location>
        <begin position="43"/>
        <end position="48"/>
    </location>
</feature>
<gene>
    <name evidence="14" type="primary">mtr</name>
    <name evidence="14" type="ORF">GS4_20_00250</name>
</gene>
<feature type="domain" description="FAD/NAD(P)-binding" evidence="13">
    <location>
        <begin position="9"/>
        <end position="323"/>
    </location>
</feature>
<evidence type="ECO:0000256" key="8">
    <source>
        <dbReference type="PIRSR" id="PIRSR000350-2"/>
    </source>
</evidence>
<keyword evidence="5 11" id="KW-0560">Oxidoreductase</keyword>
<dbReference type="Gene3D" id="3.50.50.60">
    <property type="entry name" value="FAD/NAD(P)-binding domain"/>
    <property type="match status" value="2"/>
</dbReference>
<dbReference type="InterPro" id="IPR016156">
    <property type="entry name" value="FAD/NAD-linked_Rdtase_dimer_sf"/>
</dbReference>
<dbReference type="InterPro" id="IPR012999">
    <property type="entry name" value="Pyr_OxRdtase_I_AS"/>
</dbReference>
<dbReference type="InterPro" id="IPR036188">
    <property type="entry name" value="FAD/NAD-bd_sf"/>
</dbReference>
<dbReference type="InterPro" id="IPR001100">
    <property type="entry name" value="Pyr_nuc-diS_OxRdtase"/>
</dbReference>
<evidence type="ECO:0000313" key="15">
    <source>
        <dbReference type="Proteomes" id="UP000011666"/>
    </source>
</evidence>
<dbReference type="eggNOG" id="COG1249">
    <property type="taxonomic scope" value="Bacteria"/>
</dbReference>
<evidence type="ECO:0000313" key="14">
    <source>
        <dbReference type="EMBL" id="GAC68960.1"/>
    </source>
</evidence>
<dbReference type="Pfam" id="PF02852">
    <property type="entry name" value="Pyr_redox_dim"/>
    <property type="match status" value="1"/>
</dbReference>
<dbReference type="GO" id="GO:0000166">
    <property type="term" value="F:nucleotide binding"/>
    <property type="evidence" value="ECO:0007669"/>
    <property type="project" value="UniProtKB-KW"/>
</dbReference>
<dbReference type="InterPro" id="IPR023753">
    <property type="entry name" value="FAD/NAD-binding_dom"/>
</dbReference>
<evidence type="ECO:0000256" key="10">
    <source>
        <dbReference type="PIRSR" id="PIRSR000350-4"/>
    </source>
</evidence>
<dbReference type="InterPro" id="IPR004099">
    <property type="entry name" value="Pyr_nucl-diS_OxRdtase_dimer"/>
</dbReference>
<dbReference type="Pfam" id="PF07992">
    <property type="entry name" value="Pyr_redox_2"/>
    <property type="match status" value="1"/>
</dbReference>
<dbReference type="NCBIfam" id="NF005884">
    <property type="entry name" value="PRK07846.1"/>
    <property type="match status" value="1"/>
</dbReference>
<keyword evidence="7 11" id="KW-0676">Redox-active center</keyword>
<organism evidence="14 15">
    <name type="scientific">Gordonia soli NBRC 108243</name>
    <dbReference type="NCBI Taxonomy" id="1223545"/>
    <lineage>
        <taxon>Bacteria</taxon>
        <taxon>Bacillati</taxon>
        <taxon>Actinomycetota</taxon>
        <taxon>Actinomycetes</taxon>
        <taxon>Mycobacteriales</taxon>
        <taxon>Gordoniaceae</taxon>
        <taxon>Gordonia</taxon>
    </lineage>
</organism>
<dbReference type="PANTHER" id="PTHR43014">
    <property type="entry name" value="MERCURIC REDUCTASE"/>
    <property type="match status" value="1"/>
</dbReference>
<keyword evidence="2 11" id="KW-0285">Flavoprotein</keyword>
<feature type="binding site" evidence="9">
    <location>
        <begin position="184"/>
        <end position="191"/>
    </location>
    <ligand>
        <name>NAD(+)</name>
        <dbReference type="ChEBI" id="CHEBI:57540"/>
    </ligand>
</feature>
<keyword evidence="6" id="KW-1015">Disulfide bond</keyword>
<dbReference type="SUPFAM" id="SSF51905">
    <property type="entry name" value="FAD/NAD(P)-binding domain"/>
    <property type="match status" value="1"/>
</dbReference>
<dbReference type="PIRSF" id="PIRSF000350">
    <property type="entry name" value="Mercury_reductase_MerA"/>
    <property type="match status" value="1"/>
</dbReference>
<evidence type="ECO:0000256" key="9">
    <source>
        <dbReference type="PIRSR" id="PIRSR000350-3"/>
    </source>
</evidence>
<feature type="binding site" evidence="9">
    <location>
        <position position="52"/>
    </location>
    <ligand>
        <name>FAD</name>
        <dbReference type="ChEBI" id="CHEBI:57692"/>
    </ligand>
</feature>
<dbReference type="Gene3D" id="3.30.390.30">
    <property type="match status" value="1"/>
</dbReference>
<keyword evidence="4" id="KW-0521">NADP</keyword>
<accession>M0QK12</accession>
<dbReference type="PRINTS" id="PR00368">
    <property type="entry name" value="FADPNR"/>
</dbReference>
<dbReference type="SUPFAM" id="SSF55424">
    <property type="entry name" value="FAD/NAD-linked reductases, dimerisation (C-terminal) domain"/>
    <property type="match status" value="1"/>
</dbReference>
<dbReference type="AlphaFoldDB" id="M0QK12"/>
<dbReference type="PANTHER" id="PTHR43014:SF5">
    <property type="entry name" value="GLUTATHIONE REDUCTASE (NADPH)"/>
    <property type="match status" value="1"/>
</dbReference>
<dbReference type="STRING" id="1223545.GS4_20_00250"/>
<feature type="active site" description="Proton acceptor" evidence="8">
    <location>
        <position position="450"/>
    </location>
</feature>